<evidence type="ECO:0000259" key="1">
    <source>
        <dbReference type="Pfam" id="PF14040"/>
    </source>
</evidence>
<dbReference type="AlphaFoldDB" id="A0AB39MNN4"/>
<proteinExistence type="predicted"/>
<dbReference type="EMBL" id="CP163431">
    <property type="protein sequence ID" value="XDQ07400.1"/>
    <property type="molecule type" value="Genomic_DNA"/>
</dbReference>
<sequence length="329" mass="34304">MSATVANDVTTCSAAINSYDFKRMSYCGNITLTTTTVDSKGAPIGTAVMEVSSSGALNPLLGAWEETDTLTLVEATGVAVESNVSFTASCTSSTCSATAPNPWVNGTPMVEGQTLEGIVTFEDVPNVDVRDFAALQYAVTAVPSGATPDKPATWTAPQKVRCDSTKDSTGCAFADVTPTVSFSLTDQGAAAATYDWALLNLQSHPGQTGFTYLTDIGSAKRNRTCGTASSIAFVPNTAVVGDSCDEYPFAATSEGGTDGGLCAEIIPQLVNGVWKFFQADNSRPVTHAEPCVRGHVPITQNKSAGGVFGLVVKNQRLIDTDKFKVAFTS</sequence>
<feature type="domain" description="Deoxyribonuclease NucA/NucB" evidence="1">
    <location>
        <begin position="220"/>
        <end position="258"/>
    </location>
</feature>
<dbReference type="RefSeq" id="WP_369192184.1">
    <property type="nucleotide sequence ID" value="NZ_CP163431.1"/>
</dbReference>
<reference evidence="2" key="1">
    <citation type="submission" date="2024-07" db="EMBL/GenBank/DDBJ databases">
        <authorList>
            <person name="Yu S.T."/>
        </authorList>
    </citation>
    <scope>NUCLEOTIDE SEQUENCE</scope>
    <source>
        <strain evidence="2">R08</strain>
    </source>
</reference>
<name>A0AB39MNN4_9ACTN</name>
<accession>A0AB39MNN4</accession>
<dbReference type="InterPro" id="IPR029476">
    <property type="entry name" value="DNase_NucA_NucB"/>
</dbReference>
<protein>
    <recommendedName>
        <fullName evidence="1">Deoxyribonuclease NucA/NucB domain-containing protein</fullName>
    </recommendedName>
</protein>
<dbReference type="Pfam" id="PF14040">
    <property type="entry name" value="DNase_NucA_NucB"/>
    <property type="match status" value="1"/>
</dbReference>
<evidence type="ECO:0000313" key="2">
    <source>
        <dbReference type="EMBL" id="XDQ07400.1"/>
    </source>
</evidence>
<organism evidence="2">
    <name type="scientific">Streptomyces sp. R08</name>
    <dbReference type="NCBI Taxonomy" id="3238624"/>
    <lineage>
        <taxon>Bacteria</taxon>
        <taxon>Bacillati</taxon>
        <taxon>Actinomycetota</taxon>
        <taxon>Actinomycetes</taxon>
        <taxon>Kitasatosporales</taxon>
        <taxon>Streptomycetaceae</taxon>
        <taxon>Streptomyces</taxon>
    </lineage>
</organism>
<gene>
    <name evidence="2" type="ORF">AB5J58_47650</name>
</gene>